<keyword evidence="9" id="KW-0249">Electron transport</keyword>
<evidence type="ECO:0000256" key="12">
    <source>
        <dbReference type="ARBA" id="ARBA00023128"/>
    </source>
</evidence>
<feature type="transmembrane region" description="Helical" evidence="16">
    <location>
        <begin position="12"/>
        <end position="36"/>
    </location>
</feature>
<sequence length="169" mass="20143">MLIFFSTMICILSLIFSFLNHPLTLGLILLINTILISLTTGMMNYNFWFSYILFLIMIGGMLILFIYMTSVASNEKFKFSSKMFNFLMFMIFLMMMVILLVDQYYCSFYMNMLDMMNQNMLKNNSLSMNKYMNFPNNLIIYMMIIYLLITLIMIVKITELHYGPLRQKF</sequence>
<evidence type="ECO:0000256" key="16">
    <source>
        <dbReference type="SAM" id="Phobius"/>
    </source>
</evidence>
<geneLocation type="mitochondrion" evidence="17"/>
<feature type="transmembrane region" description="Helical" evidence="16">
    <location>
        <begin position="48"/>
        <end position="72"/>
    </location>
</feature>
<dbReference type="EMBL" id="JX412783">
    <property type="protein sequence ID" value="ALO76787.1"/>
    <property type="molecule type" value="Genomic_DNA"/>
</dbReference>
<evidence type="ECO:0000256" key="6">
    <source>
        <dbReference type="ARBA" id="ARBA00022660"/>
    </source>
</evidence>
<dbReference type="AlphaFoldDB" id="A0A0S2MPY6"/>
<proteinExistence type="inferred from homology"/>
<evidence type="ECO:0000256" key="3">
    <source>
        <dbReference type="ARBA" id="ARBA00012944"/>
    </source>
</evidence>
<comment type="similarity">
    <text evidence="2">Belongs to the complex I subunit 6 family.</text>
</comment>
<keyword evidence="10 16" id="KW-1133">Transmembrane helix</keyword>
<keyword evidence="7 16" id="KW-0812">Transmembrane</keyword>
<dbReference type="InterPro" id="IPR050269">
    <property type="entry name" value="ComplexI_Subunit6"/>
</dbReference>
<dbReference type="GO" id="GO:0031966">
    <property type="term" value="C:mitochondrial membrane"/>
    <property type="evidence" value="ECO:0007669"/>
    <property type="project" value="UniProtKB-SubCell"/>
</dbReference>
<evidence type="ECO:0000256" key="15">
    <source>
        <dbReference type="ARBA" id="ARBA00049551"/>
    </source>
</evidence>
<dbReference type="GO" id="GO:0008137">
    <property type="term" value="F:NADH dehydrogenase (ubiquinone) activity"/>
    <property type="evidence" value="ECO:0007669"/>
    <property type="project" value="UniProtKB-EC"/>
</dbReference>
<keyword evidence="5" id="KW-0813">Transport</keyword>
<evidence type="ECO:0000313" key="17">
    <source>
        <dbReference type="EMBL" id="ALO76787.1"/>
    </source>
</evidence>
<evidence type="ECO:0000256" key="14">
    <source>
        <dbReference type="ARBA" id="ARBA00031019"/>
    </source>
</evidence>
<keyword evidence="11" id="KW-0520">NAD</keyword>
<evidence type="ECO:0000256" key="4">
    <source>
        <dbReference type="ARBA" id="ARBA00021095"/>
    </source>
</evidence>
<comment type="subcellular location">
    <subcellularLocation>
        <location evidence="1">Mitochondrion membrane</location>
        <topology evidence="1">Multi-pass membrane protein</topology>
    </subcellularLocation>
</comment>
<keyword evidence="13 16" id="KW-0472">Membrane</keyword>
<evidence type="ECO:0000256" key="2">
    <source>
        <dbReference type="ARBA" id="ARBA00005698"/>
    </source>
</evidence>
<evidence type="ECO:0000256" key="13">
    <source>
        <dbReference type="ARBA" id="ARBA00023136"/>
    </source>
</evidence>
<evidence type="ECO:0000256" key="5">
    <source>
        <dbReference type="ARBA" id="ARBA00022448"/>
    </source>
</evidence>
<accession>A0A0S2MPY6</accession>
<gene>
    <name evidence="17" type="primary">nad6</name>
</gene>
<evidence type="ECO:0000256" key="8">
    <source>
        <dbReference type="ARBA" id="ARBA00022967"/>
    </source>
</evidence>
<reference evidence="17" key="1">
    <citation type="submission" date="2012-06" db="EMBL/GenBank/DDBJ databases">
        <title>Mitogenomics of the Coleoptera under dense taxon sampling.</title>
        <authorList>
            <person name="Timmermans M.J.T.N."/>
            <person name="Lim J."/>
            <person name="Dodsworth S."/>
            <person name="Haran J."/>
            <person name="Ahrens D."/>
            <person name="Bocak L."/>
            <person name="London A."/>
            <person name="Culverwell L."/>
            <person name="Vogler A.P."/>
        </authorList>
    </citation>
    <scope>NUCLEOTIDE SEQUENCE</scope>
</reference>
<name>A0A0S2MPY6_9CUCU</name>
<evidence type="ECO:0000256" key="7">
    <source>
        <dbReference type="ARBA" id="ARBA00022692"/>
    </source>
</evidence>
<evidence type="ECO:0000256" key="1">
    <source>
        <dbReference type="ARBA" id="ARBA00004225"/>
    </source>
</evidence>
<evidence type="ECO:0000256" key="11">
    <source>
        <dbReference type="ARBA" id="ARBA00023027"/>
    </source>
</evidence>
<keyword evidence="6" id="KW-0679">Respiratory chain</keyword>
<dbReference type="EC" id="7.1.1.2" evidence="3"/>
<keyword evidence="12 17" id="KW-0496">Mitochondrion</keyword>
<dbReference type="PANTHER" id="PTHR11435">
    <property type="entry name" value="NADH UBIQUINONE OXIDOREDUCTASE SUBUNIT ND6"/>
    <property type="match status" value="1"/>
</dbReference>
<dbReference type="PANTHER" id="PTHR11435:SF1">
    <property type="entry name" value="NADH-UBIQUINONE OXIDOREDUCTASE CHAIN 6"/>
    <property type="match status" value="1"/>
</dbReference>
<protein>
    <recommendedName>
        <fullName evidence="4">NADH-ubiquinone oxidoreductase chain 6</fullName>
        <ecNumber evidence="3">7.1.1.2</ecNumber>
    </recommendedName>
    <alternativeName>
        <fullName evidence="14">NADH dehydrogenase subunit 6</fullName>
    </alternativeName>
</protein>
<comment type="catalytic activity">
    <reaction evidence="15">
        <text>a ubiquinone + NADH + 5 H(+)(in) = a ubiquinol + NAD(+) + 4 H(+)(out)</text>
        <dbReference type="Rhea" id="RHEA:29091"/>
        <dbReference type="Rhea" id="RHEA-COMP:9565"/>
        <dbReference type="Rhea" id="RHEA-COMP:9566"/>
        <dbReference type="ChEBI" id="CHEBI:15378"/>
        <dbReference type="ChEBI" id="CHEBI:16389"/>
        <dbReference type="ChEBI" id="CHEBI:17976"/>
        <dbReference type="ChEBI" id="CHEBI:57540"/>
        <dbReference type="ChEBI" id="CHEBI:57945"/>
        <dbReference type="EC" id="7.1.1.2"/>
    </reaction>
</comment>
<evidence type="ECO:0000256" key="10">
    <source>
        <dbReference type="ARBA" id="ARBA00022989"/>
    </source>
</evidence>
<evidence type="ECO:0000256" key="9">
    <source>
        <dbReference type="ARBA" id="ARBA00022982"/>
    </source>
</evidence>
<feature type="transmembrane region" description="Helical" evidence="16">
    <location>
        <begin position="84"/>
        <end position="105"/>
    </location>
</feature>
<feature type="transmembrane region" description="Helical" evidence="16">
    <location>
        <begin position="138"/>
        <end position="158"/>
    </location>
</feature>
<organism evidence="17">
    <name type="scientific">Chrysomelidae sp. SPH01</name>
    <dbReference type="NCBI Taxonomy" id="1213606"/>
    <lineage>
        <taxon>Eukaryota</taxon>
        <taxon>Metazoa</taxon>
        <taxon>Ecdysozoa</taxon>
        <taxon>Arthropoda</taxon>
        <taxon>Hexapoda</taxon>
        <taxon>Insecta</taxon>
        <taxon>Pterygota</taxon>
        <taxon>Neoptera</taxon>
        <taxon>Endopterygota</taxon>
        <taxon>Coleoptera</taxon>
        <taxon>Polyphaga</taxon>
        <taxon>Cucujiformia</taxon>
        <taxon>Chrysomeloidea</taxon>
        <taxon>Chrysomelidae</taxon>
    </lineage>
</organism>
<keyword evidence="8" id="KW-1278">Translocase</keyword>